<reference evidence="1 2" key="1">
    <citation type="submission" date="2018-06" db="EMBL/GenBank/DDBJ databases">
        <authorList>
            <consortium name="Pathogen Informatics"/>
            <person name="Doyle S."/>
        </authorList>
    </citation>
    <scope>NUCLEOTIDE SEQUENCE [LARGE SCALE GENOMIC DNA]</scope>
    <source>
        <strain evidence="1 2">NCTC10211</strain>
    </source>
</reference>
<protein>
    <submittedName>
        <fullName evidence="1">Uncharacterized protein</fullName>
    </submittedName>
</protein>
<name>A0A221DV79_SERMA</name>
<gene>
    <name evidence="1" type="ORF">NCTC10211_01815</name>
</gene>
<dbReference type="Proteomes" id="UP000254765">
    <property type="component" value="Unassembled WGS sequence"/>
</dbReference>
<organism evidence="1 2">
    <name type="scientific">Serratia marcescens</name>
    <dbReference type="NCBI Taxonomy" id="615"/>
    <lineage>
        <taxon>Bacteria</taxon>
        <taxon>Pseudomonadati</taxon>
        <taxon>Pseudomonadota</taxon>
        <taxon>Gammaproteobacteria</taxon>
        <taxon>Enterobacterales</taxon>
        <taxon>Yersiniaceae</taxon>
        <taxon>Serratia</taxon>
    </lineage>
</organism>
<proteinExistence type="predicted"/>
<evidence type="ECO:0000313" key="2">
    <source>
        <dbReference type="Proteomes" id="UP000254765"/>
    </source>
</evidence>
<evidence type="ECO:0000313" key="1">
    <source>
        <dbReference type="EMBL" id="SUI44998.1"/>
    </source>
</evidence>
<accession>A0A221DV79</accession>
<dbReference type="RefSeq" id="WP_033639334.1">
    <property type="nucleotide sequence ID" value="NZ_JAXKLF010000003.1"/>
</dbReference>
<sequence>MRRDLNLAGAFMEALNFNENGKGRRIKTVDFIHAANRLGTHLTPEEANYYIKHQSGHVFRLIDEGRYQHNTYLFLC</sequence>
<dbReference type="AlphaFoldDB" id="A0A221DV79"/>
<dbReference type="EMBL" id="UGYK01000002">
    <property type="protein sequence ID" value="SUI44998.1"/>
    <property type="molecule type" value="Genomic_DNA"/>
</dbReference>